<evidence type="ECO:0000313" key="2">
    <source>
        <dbReference type="Proteomes" id="UP000198869"/>
    </source>
</evidence>
<dbReference type="Proteomes" id="UP000198869">
    <property type="component" value="Unassembled WGS sequence"/>
</dbReference>
<dbReference type="AlphaFoldDB" id="A0A1G8P0X0"/>
<dbReference type="InterPro" id="IPR058074">
    <property type="entry name" value="Bacteriocin-like"/>
</dbReference>
<dbReference type="RefSeq" id="WP_089861350.1">
    <property type="nucleotide sequence ID" value="NZ_FNDW01000016.1"/>
</dbReference>
<evidence type="ECO:0008006" key="3">
    <source>
        <dbReference type="Google" id="ProtNLM"/>
    </source>
</evidence>
<keyword evidence="2" id="KW-1185">Reference proteome</keyword>
<sequence>MKNLKKLTKTELKSLYGGEPKKYCVYCERLNKTVCSEIPIAQCP</sequence>
<dbReference type="EMBL" id="FNDW01000016">
    <property type="protein sequence ID" value="SDI85888.1"/>
    <property type="molecule type" value="Genomic_DNA"/>
</dbReference>
<dbReference type="NCBIfam" id="NF047798">
    <property type="entry name" value="leader_Chryseo"/>
    <property type="match status" value="1"/>
</dbReference>
<accession>A0A1G8P0X0</accession>
<protein>
    <recommendedName>
        <fullName evidence="3">Bacteriocin-type signal sequence-containing protein</fullName>
    </recommendedName>
</protein>
<organism evidence="1 2">
    <name type="scientific">Chryseobacterium taeanense</name>
    <dbReference type="NCBI Taxonomy" id="311334"/>
    <lineage>
        <taxon>Bacteria</taxon>
        <taxon>Pseudomonadati</taxon>
        <taxon>Bacteroidota</taxon>
        <taxon>Flavobacteriia</taxon>
        <taxon>Flavobacteriales</taxon>
        <taxon>Weeksellaceae</taxon>
        <taxon>Chryseobacterium group</taxon>
        <taxon>Chryseobacterium</taxon>
    </lineage>
</organism>
<evidence type="ECO:0000313" key="1">
    <source>
        <dbReference type="EMBL" id="SDI85888.1"/>
    </source>
</evidence>
<gene>
    <name evidence="1" type="ORF">SAMN05421846_11618</name>
</gene>
<reference evidence="2" key="1">
    <citation type="submission" date="2016-10" db="EMBL/GenBank/DDBJ databases">
        <authorList>
            <person name="Varghese N."/>
            <person name="Submissions S."/>
        </authorList>
    </citation>
    <scope>NUCLEOTIDE SEQUENCE [LARGE SCALE GENOMIC DNA]</scope>
    <source>
        <strain evidence="2">DSM 17071</strain>
    </source>
</reference>
<name>A0A1G8P0X0_9FLAO</name>
<dbReference type="STRING" id="311334.SAMN05421846_11618"/>
<proteinExistence type="predicted"/>